<accession>A0ACB9LTK7</accession>
<dbReference type="Proteomes" id="UP000828941">
    <property type="component" value="Chromosome 11"/>
</dbReference>
<keyword evidence="2" id="KW-1185">Reference proteome</keyword>
<name>A0ACB9LTK7_BAUVA</name>
<evidence type="ECO:0000313" key="1">
    <source>
        <dbReference type="EMBL" id="KAI4314619.1"/>
    </source>
</evidence>
<organism evidence="1 2">
    <name type="scientific">Bauhinia variegata</name>
    <name type="common">Purple orchid tree</name>
    <name type="synonym">Phanera variegata</name>
    <dbReference type="NCBI Taxonomy" id="167791"/>
    <lineage>
        <taxon>Eukaryota</taxon>
        <taxon>Viridiplantae</taxon>
        <taxon>Streptophyta</taxon>
        <taxon>Embryophyta</taxon>
        <taxon>Tracheophyta</taxon>
        <taxon>Spermatophyta</taxon>
        <taxon>Magnoliopsida</taxon>
        <taxon>eudicotyledons</taxon>
        <taxon>Gunneridae</taxon>
        <taxon>Pentapetalae</taxon>
        <taxon>rosids</taxon>
        <taxon>fabids</taxon>
        <taxon>Fabales</taxon>
        <taxon>Fabaceae</taxon>
        <taxon>Cercidoideae</taxon>
        <taxon>Cercideae</taxon>
        <taxon>Bauhiniinae</taxon>
        <taxon>Bauhinia</taxon>
    </lineage>
</organism>
<protein>
    <submittedName>
        <fullName evidence="1">Uncharacterized protein</fullName>
    </submittedName>
</protein>
<gene>
    <name evidence="1" type="ORF">L6164_027507</name>
</gene>
<sequence>MKFTSVSEFGKFGLRGPSSFGLNCTEGRKRNGKNAENVAWFFSFAIDLTDHHPGSSWRSLNNVPGKSSLSSSSLSIHSTLQLFVSNSTLHRHAHSHTHTNTLISSQQSFVALESQWGRLSLLCIRWFRSGSD</sequence>
<dbReference type="EMBL" id="CM039436">
    <property type="protein sequence ID" value="KAI4314619.1"/>
    <property type="molecule type" value="Genomic_DNA"/>
</dbReference>
<comment type="caution">
    <text evidence="1">The sequence shown here is derived from an EMBL/GenBank/DDBJ whole genome shotgun (WGS) entry which is preliminary data.</text>
</comment>
<proteinExistence type="predicted"/>
<reference evidence="1 2" key="1">
    <citation type="journal article" date="2022" name="DNA Res.">
        <title>Chromosomal-level genome assembly of the orchid tree Bauhinia variegata (Leguminosae; Cercidoideae) supports the allotetraploid origin hypothesis of Bauhinia.</title>
        <authorList>
            <person name="Zhong Y."/>
            <person name="Chen Y."/>
            <person name="Zheng D."/>
            <person name="Pang J."/>
            <person name="Liu Y."/>
            <person name="Luo S."/>
            <person name="Meng S."/>
            <person name="Qian L."/>
            <person name="Wei D."/>
            <person name="Dai S."/>
            <person name="Zhou R."/>
        </authorList>
    </citation>
    <scope>NUCLEOTIDE SEQUENCE [LARGE SCALE GENOMIC DNA]</scope>
    <source>
        <strain evidence="1">BV-YZ2020</strain>
    </source>
</reference>
<evidence type="ECO:0000313" key="2">
    <source>
        <dbReference type="Proteomes" id="UP000828941"/>
    </source>
</evidence>